<evidence type="ECO:0000256" key="11">
    <source>
        <dbReference type="RuleBase" id="RU003357"/>
    </source>
</evidence>
<dbReference type="InterPro" id="IPR039426">
    <property type="entry name" value="TonB-dep_rcpt-like"/>
</dbReference>
<evidence type="ECO:0000256" key="4">
    <source>
        <dbReference type="ARBA" id="ARBA00022692"/>
    </source>
</evidence>
<dbReference type="PANTHER" id="PTHR47234:SF2">
    <property type="entry name" value="TONB-DEPENDENT RECEPTOR"/>
    <property type="match status" value="1"/>
</dbReference>
<dbReference type="InterPro" id="IPR010916">
    <property type="entry name" value="TonB_box_CS"/>
</dbReference>
<feature type="chain" id="PRO_5046344011" evidence="12">
    <location>
        <begin position="31"/>
        <end position="1013"/>
    </location>
</feature>
<keyword evidence="16" id="KW-1185">Reference proteome</keyword>
<dbReference type="PROSITE" id="PS00430">
    <property type="entry name" value="TONB_DEPENDENT_REC_1"/>
    <property type="match status" value="1"/>
</dbReference>
<dbReference type="Gene3D" id="2.40.170.20">
    <property type="entry name" value="TonB-dependent receptor, beta-barrel domain"/>
    <property type="match status" value="1"/>
</dbReference>
<evidence type="ECO:0000313" key="16">
    <source>
        <dbReference type="Proteomes" id="UP000076609"/>
    </source>
</evidence>
<comment type="caution">
    <text evidence="15">The sequence shown here is derived from an EMBL/GenBank/DDBJ whole genome shotgun (WGS) entry which is preliminary data.</text>
</comment>
<feature type="domain" description="TonB-dependent receptor-like beta-barrel" evidence="13">
    <location>
        <begin position="467"/>
        <end position="974"/>
    </location>
</feature>
<dbReference type="Pfam" id="PF00593">
    <property type="entry name" value="TonB_dep_Rec_b-barrel"/>
    <property type="match status" value="1"/>
</dbReference>
<evidence type="ECO:0000259" key="13">
    <source>
        <dbReference type="Pfam" id="PF00593"/>
    </source>
</evidence>
<keyword evidence="15" id="KW-0675">Receptor</keyword>
<evidence type="ECO:0000256" key="3">
    <source>
        <dbReference type="ARBA" id="ARBA00022452"/>
    </source>
</evidence>
<keyword evidence="8 9" id="KW-0998">Cell outer membrane</keyword>
<keyword evidence="7 9" id="KW-0472">Membrane</keyword>
<evidence type="ECO:0000256" key="6">
    <source>
        <dbReference type="ARBA" id="ARBA00023077"/>
    </source>
</evidence>
<organism evidence="15 16">
    <name type="scientific">Sphingomonas hankookensis</name>
    <dbReference type="NCBI Taxonomy" id="563996"/>
    <lineage>
        <taxon>Bacteria</taxon>
        <taxon>Pseudomonadati</taxon>
        <taxon>Pseudomonadota</taxon>
        <taxon>Alphaproteobacteria</taxon>
        <taxon>Sphingomonadales</taxon>
        <taxon>Sphingomonadaceae</taxon>
        <taxon>Sphingomonas</taxon>
    </lineage>
</organism>
<dbReference type="InterPro" id="IPR036942">
    <property type="entry name" value="Beta-barrel_TonB_sf"/>
</dbReference>
<dbReference type="InterPro" id="IPR037066">
    <property type="entry name" value="Plug_dom_sf"/>
</dbReference>
<evidence type="ECO:0000259" key="14">
    <source>
        <dbReference type="Pfam" id="PF07715"/>
    </source>
</evidence>
<keyword evidence="6 10" id="KW-0798">TonB box</keyword>
<dbReference type="Pfam" id="PF07715">
    <property type="entry name" value="Plug"/>
    <property type="match status" value="1"/>
</dbReference>
<evidence type="ECO:0000256" key="7">
    <source>
        <dbReference type="ARBA" id="ARBA00023136"/>
    </source>
</evidence>
<dbReference type="Gene3D" id="2.170.130.10">
    <property type="entry name" value="TonB-dependent receptor, plug domain"/>
    <property type="match status" value="1"/>
</dbReference>
<comment type="subcellular location">
    <subcellularLocation>
        <location evidence="1 9">Cell outer membrane</location>
        <topology evidence="1 9">Multi-pass membrane protein</topology>
    </subcellularLocation>
</comment>
<feature type="signal peptide" evidence="12">
    <location>
        <begin position="1"/>
        <end position="30"/>
    </location>
</feature>
<evidence type="ECO:0000256" key="9">
    <source>
        <dbReference type="PROSITE-ProRule" id="PRU01360"/>
    </source>
</evidence>
<dbReference type="Proteomes" id="UP000076609">
    <property type="component" value="Unassembled WGS sequence"/>
</dbReference>
<reference evidence="16" key="1">
    <citation type="submission" date="2016-01" db="EMBL/GenBank/DDBJ databases">
        <title>Draft genome of Chromobacterium sp. F49.</title>
        <authorList>
            <person name="Hong K.W."/>
        </authorList>
    </citation>
    <scope>NUCLEOTIDE SEQUENCE [LARGE SCALE GENOMIC DNA]</scope>
    <source>
        <strain evidence="16">CN3</strain>
    </source>
</reference>
<dbReference type="PROSITE" id="PS52016">
    <property type="entry name" value="TONB_DEPENDENT_REC_3"/>
    <property type="match status" value="1"/>
</dbReference>
<proteinExistence type="inferred from homology"/>
<sequence>MVAISMRTSLRHGAALSALIVSTIAGPAFAQSTVTADEPAAQPATVPTTTAAQTDDETIVVTGSLLRRADAETPSPVTVVTTESLDRRGLATIQDGLQTLSSNNGPALTNSFTANGAFAGGASAVSLRGLSSNSTLVLFDGLRGAYYPLADDGTRNFVDLNTIPDDIVQEVQVLRDGASSLYGADAVAGVVNIITKKQFKGVGGRAEAGISERGDASQYRMSLTAGIGDLSDDGFNIYGSGFYYRSEALRAANRRYPYNTDDLRQVCYEGNCGANGVLNGTEADGNTGGFEITTPFAVRPRDPITGAAIPGVSSRYQYLNGCQGLPTAQLSTAELALAQNAAAPANGVVCQEDLTLLYGNIAPRIERFGGSARATAKFGDNGEAYGEFNFLQTNTFYEGLPATIRGNAPAGFYFPRYSTSANIAAYGNNTILQLPVYICQSGVNCSTAADRVLNPNNPFAAQNQTAAIIGRIPNLREQNETRTRAYRAALGVTGDITDNVSYNVGATAMHIDLQTRANGYVRIQNLLNAVNTGSYNFINPQANSQAVLDQIAPENINNATSDLYQAQASVQTSLFELPGGPLAIGVGTAIRYEAVDAPSANSDINGPTQRYFRLNGFAAKGNRTVYSAYAELEAPIVDQFLINASGRYDKYSSGQDNFSPKIGAKFTPIRQLVVRGTWSKGFRIPSFGEANATFPTTGYVSATQGIYNDAFLSQYGCSLATYTRCPSYISAATYGQTSISNPDLKAEKSRSYTAGILFEPIRNVSFTVDYYNIKKTDAITTANNAPAIAAYYAGQAIPAGYTVIPDAVDINNPTARPRIAFVQSPFINANTIKSEGIDFGINANYRFNDDLRVSSNLEASYILELSTTFPDGSKERYEGTLGNYNLTAGSGTPQWRGTWLNTVEFRDVLVSATVNYFDGYDLSAEDQTGPGTAGDCGLSDGTIPCKVSDYITVDLNTSFKVNDRFTFYVNAINLFDRLPPLDNVTYGAHLYNPVQGGLGILGRYFRAGVKVGL</sequence>
<evidence type="ECO:0000256" key="5">
    <source>
        <dbReference type="ARBA" id="ARBA00022729"/>
    </source>
</evidence>
<keyword evidence="3 9" id="KW-1134">Transmembrane beta strand</keyword>
<dbReference type="InterPro" id="IPR000531">
    <property type="entry name" value="Beta-barrel_TonB"/>
</dbReference>
<dbReference type="InterPro" id="IPR012910">
    <property type="entry name" value="Plug_dom"/>
</dbReference>
<gene>
    <name evidence="15" type="ORF">AVT10_11700</name>
</gene>
<keyword evidence="2 9" id="KW-0813">Transport</keyword>
<evidence type="ECO:0000256" key="12">
    <source>
        <dbReference type="SAM" id="SignalP"/>
    </source>
</evidence>
<protein>
    <submittedName>
        <fullName evidence="15">TonB-dependent receptor</fullName>
    </submittedName>
</protein>
<keyword evidence="5 12" id="KW-0732">Signal</keyword>
<keyword evidence="4 9" id="KW-0812">Transmembrane</keyword>
<evidence type="ECO:0000256" key="2">
    <source>
        <dbReference type="ARBA" id="ARBA00022448"/>
    </source>
</evidence>
<dbReference type="PANTHER" id="PTHR47234">
    <property type="match status" value="1"/>
</dbReference>
<evidence type="ECO:0000313" key="15">
    <source>
        <dbReference type="EMBL" id="KZE17115.1"/>
    </source>
</evidence>
<comment type="similarity">
    <text evidence="9 11">Belongs to the TonB-dependent receptor family.</text>
</comment>
<name>A0ABR5YFL4_9SPHN</name>
<accession>A0ABR5YFL4</accession>
<evidence type="ECO:0000256" key="1">
    <source>
        <dbReference type="ARBA" id="ARBA00004571"/>
    </source>
</evidence>
<feature type="short sequence motif" description="TonB box" evidence="10">
    <location>
        <begin position="58"/>
        <end position="64"/>
    </location>
</feature>
<evidence type="ECO:0000256" key="8">
    <source>
        <dbReference type="ARBA" id="ARBA00023237"/>
    </source>
</evidence>
<evidence type="ECO:0000256" key="10">
    <source>
        <dbReference type="PROSITE-ProRule" id="PRU10143"/>
    </source>
</evidence>
<dbReference type="SUPFAM" id="SSF56935">
    <property type="entry name" value="Porins"/>
    <property type="match status" value="1"/>
</dbReference>
<feature type="domain" description="TonB-dependent receptor plug" evidence="14">
    <location>
        <begin position="71"/>
        <end position="190"/>
    </location>
</feature>
<dbReference type="EMBL" id="LQQO01000007">
    <property type="protein sequence ID" value="KZE17115.1"/>
    <property type="molecule type" value="Genomic_DNA"/>
</dbReference>